<dbReference type="EMBL" id="AGBW02012082">
    <property type="protein sequence ID" value="OWR45705.1"/>
    <property type="molecule type" value="Genomic_DNA"/>
</dbReference>
<evidence type="ECO:0000313" key="2">
    <source>
        <dbReference type="Proteomes" id="UP000007151"/>
    </source>
</evidence>
<dbReference type="Proteomes" id="UP000007151">
    <property type="component" value="Unassembled WGS sequence"/>
</dbReference>
<reference evidence="1 2" key="1">
    <citation type="journal article" date="2011" name="Cell">
        <title>The monarch butterfly genome yields insights into long-distance migration.</title>
        <authorList>
            <person name="Zhan S."/>
            <person name="Merlin C."/>
            <person name="Boore J.L."/>
            <person name="Reppert S.M."/>
        </authorList>
    </citation>
    <scope>NUCLEOTIDE SEQUENCE [LARGE SCALE GENOMIC DNA]</scope>
    <source>
        <strain evidence="1">F-2</strain>
    </source>
</reference>
<comment type="caution">
    <text evidence="1">The sequence shown here is derived from an EMBL/GenBank/DDBJ whole genome shotgun (WGS) entry which is preliminary data.</text>
</comment>
<accession>A0A212EW31</accession>
<name>A0A212EW31_DANPL</name>
<sequence length="229" mass="26242">IFVVNELMEDVILLDGVCQDMSTREVFQPPSYIPRTAHRLIFPKSSQLIVSGSCPETKLLIVPAKDIDELDIMEDEIDDLQCELVSNVSSRCLYHKVVHKLSSESRGKSALRARAKRRRRRVNYKESVWGNKMLSIGISRYFCFHTASATVAAPSLTHSEREINSKYYKPSLVDVPEKLDTSKDTQFNVRYNGSPRVAQRPSLHAQMSEEEIYNTMLSRNKKSYKRPSK</sequence>
<proteinExistence type="predicted"/>
<dbReference type="KEGG" id="dpl:KGM_203525B"/>
<organism evidence="1 2">
    <name type="scientific">Danaus plexippus plexippus</name>
    <dbReference type="NCBI Taxonomy" id="278856"/>
    <lineage>
        <taxon>Eukaryota</taxon>
        <taxon>Metazoa</taxon>
        <taxon>Ecdysozoa</taxon>
        <taxon>Arthropoda</taxon>
        <taxon>Hexapoda</taxon>
        <taxon>Insecta</taxon>
        <taxon>Pterygota</taxon>
        <taxon>Neoptera</taxon>
        <taxon>Endopterygota</taxon>
        <taxon>Lepidoptera</taxon>
        <taxon>Glossata</taxon>
        <taxon>Ditrysia</taxon>
        <taxon>Papilionoidea</taxon>
        <taxon>Nymphalidae</taxon>
        <taxon>Danainae</taxon>
        <taxon>Danaini</taxon>
        <taxon>Danaina</taxon>
        <taxon>Danaus</taxon>
        <taxon>Danaus</taxon>
    </lineage>
</organism>
<keyword evidence="2" id="KW-1185">Reference proteome</keyword>
<protein>
    <submittedName>
        <fullName evidence="1">Sperm-specific sodium proton exchanger</fullName>
    </submittedName>
</protein>
<gene>
    <name evidence="1" type="ORF">KGM_203525B</name>
</gene>
<feature type="non-terminal residue" evidence="1">
    <location>
        <position position="1"/>
    </location>
</feature>
<dbReference type="AlphaFoldDB" id="A0A212EW31"/>
<dbReference type="InParanoid" id="A0A212EW31"/>
<evidence type="ECO:0000313" key="1">
    <source>
        <dbReference type="EMBL" id="OWR45705.1"/>
    </source>
</evidence>